<proteinExistence type="inferred from homology"/>
<comment type="similarity">
    <text evidence="3">Belongs to the peptidase M13 family.</text>
</comment>
<keyword evidence="4" id="KW-0645">Protease</keyword>
<dbReference type="InterPro" id="IPR000718">
    <property type="entry name" value="Peptidase_M13"/>
</dbReference>
<feature type="domain" description="Peptidase M13 C-terminal" evidence="9">
    <location>
        <begin position="474"/>
        <end position="631"/>
    </location>
</feature>
<keyword evidence="12" id="KW-1185">Reference proteome</keyword>
<feature type="non-terminal residue" evidence="11">
    <location>
        <position position="1"/>
    </location>
</feature>
<keyword evidence="6" id="KW-0378">Hydrolase</keyword>
<protein>
    <submittedName>
        <fullName evidence="11">Uncharacterized protein</fullName>
    </submittedName>
</protein>
<dbReference type="GO" id="GO:0004222">
    <property type="term" value="F:metalloendopeptidase activity"/>
    <property type="evidence" value="ECO:0007669"/>
    <property type="project" value="InterPro"/>
</dbReference>
<evidence type="ECO:0000259" key="10">
    <source>
        <dbReference type="Pfam" id="PF05649"/>
    </source>
</evidence>
<evidence type="ECO:0000256" key="5">
    <source>
        <dbReference type="ARBA" id="ARBA00022723"/>
    </source>
</evidence>
<dbReference type="GO" id="GO:0046872">
    <property type="term" value="F:metal ion binding"/>
    <property type="evidence" value="ECO:0007669"/>
    <property type="project" value="UniProtKB-KW"/>
</dbReference>
<dbReference type="InterPro" id="IPR024079">
    <property type="entry name" value="MetalloPept_cat_dom_sf"/>
</dbReference>
<evidence type="ECO:0000256" key="4">
    <source>
        <dbReference type="ARBA" id="ARBA00022670"/>
    </source>
</evidence>
<evidence type="ECO:0000313" key="12">
    <source>
        <dbReference type="Proteomes" id="UP000292052"/>
    </source>
</evidence>
<feature type="domain" description="Peptidase M13 C-terminal" evidence="9">
    <location>
        <begin position="1070"/>
        <end position="1258"/>
    </location>
</feature>
<dbReference type="GO" id="GO:0016485">
    <property type="term" value="P:protein processing"/>
    <property type="evidence" value="ECO:0007669"/>
    <property type="project" value="TreeGrafter"/>
</dbReference>
<dbReference type="Pfam" id="PF01431">
    <property type="entry name" value="Peptidase_M13"/>
    <property type="match status" value="2"/>
</dbReference>
<dbReference type="PANTHER" id="PTHR11733">
    <property type="entry name" value="ZINC METALLOPROTEASE FAMILY M13 NEPRILYSIN-RELATED"/>
    <property type="match status" value="1"/>
</dbReference>
<dbReference type="Gene3D" id="3.40.390.10">
    <property type="entry name" value="Collagenase (Catalytic Domain)"/>
    <property type="match status" value="2"/>
</dbReference>
<dbReference type="PRINTS" id="PR00786">
    <property type="entry name" value="NEPRILYSIN"/>
</dbReference>
<name>A0A482W2C9_ASBVE</name>
<feature type="domain" description="Peptidase M13 N-terminal" evidence="10">
    <location>
        <begin position="828"/>
        <end position="994"/>
    </location>
</feature>
<dbReference type="EMBL" id="QDEB01035363">
    <property type="protein sequence ID" value="RZC39331.1"/>
    <property type="molecule type" value="Genomic_DNA"/>
</dbReference>
<dbReference type="InterPro" id="IPR042089">
    <property type="entry name" value="Peptidase_M13_dom_2"/>
</dbReference>
<evidence type="ECO:0000313" key="11">
    <source>
        <dbReference type="EMBL" id="RZC39331.1"/>
    </source>
</evidence>
<dbReference type="InterPro" id="IPR008753">
    <property type="entry name" value="Peptidase_M13_N"/>
</dbReference>
<keyword evidence="5" id="KW-0479">Metal-binding</keyword>
<dbReference type="InterPro" id="IPR018497">
    <property type="entry name" value="Peptidase_M13_C"/>
</dbReference>
<feature type="non-terminal residue" evidence="11">
    <location>
        <position position="1343"/>
    </location>
</feature>
<feature type="domain" description="Peptidase M13 N-terminal" evidence="10">
    <location>
        <begin position="645"/>
        <end position="803"/>
    </location>
</feature>
<reference evidence="11 12" key="1">
    <citation type="submission" date="2017-03" db="EMBL/GenBank/DDBJ databases">
        <title>Genome of the blue death feigning beetle - Asbolus verrucosus.</title>
        <authorList>
            <person name="Rider S.D."/>
        </authorList>
    </citation>
    <scope>NUCLEOTIDE SEQUENCE [LARGE SCALE GENOMIC DNA]</scope>
    <source>
        <strain evidence="11">Butters</strain>
        <tissue evidence="11">Head and leg muscle</tissue>
    </source>
</reference>
<keyword evidence="7" id="KW-0862">Zinc</keyword>
<comment type="cofactor">
    <cofactor evidence="1">
        <name>Zn(2+)</name>
        <dbReference type="ChEBI" id="CHEBI:29105"/>
    </cofactor>
</comment>
<evidence type="ECO:0000259" key="9">
    <source>
        <dbReference type="Pfam" id="PF01431"/>
    </source>
</evidence>
<dbReference type="SUPFAM" id="SSF55486">
    <property type="entry name" value="Metalloproteases ('zincins'), catalytic domain"/>
    <property type="match status" value="2"/>
</dbReference>
<dbReference type="GO" id="GO:0005886">
    <property type="term" value="C:plasma membrane"/>
    <property type="evidence" value="ECO:0007669"/>
    <property type="project" value="UniProtKB-SubCell"/>
</dbReference>
<gene>
    <name evidence="11" type="ORF">BDFB_004487</name>
</gene>
<accession>A0A482W2C9</accession>
<dbReference type="PANTHER" id="PTHR11733:SF167">
    <property type="entry name" value="FI17812P1-RELATED"/>
    <property type="match status" value="1"/>
</dbReference>
<dbReference type="CDD" id="cd08662">
    <property type="entry name" value="M13"/>
    <property type="match status" value="2"/>
</dbReference>
<evidence type="ECO:0000256" key="6">
    <source>
        <dbReference type="ARBA" id="ARBA00022801"/>
    </source>
</evidence>
<dbReference type="OrthoDB" id="6475849at2759"/>
<evidence type="ECO:0000256" key="7">
    <source>
        <dbReference type="ARBA" id="ARBA00022833"/>
    </source>
</evidence>
<evidence type="ECO:0000256" key="3">
    <source>
        <dbReference type="ARBA" id="ARBA00007357"/>
    </source>
</evidence>
<comment type="caution">
    <text evidence="11">The sequence shown here is derived from an EMBL/GenBank/DDBJ whole genome shotgun (WGS) entry which is preliminary data.</text>
</comment>
<keyword evidence="8" id="KW-0482">Metalloprotease</keyword>
<evidence type="ECO:0000256" key="1">
    <source>
        <dbReference type="ARBA" id="ARBA00001947"/>
    </source>
</evidence>
<sequence length="1343" mass="154480">RSVDPCDNFYQFTCGNFKEIHPRPNTANIVDHFTLLEEDLIKIGSEILLIPKLADDPVALKKAKSAYMSCLNVQYSNSNSLPELRTISEFEGMPLISSSNETVKFSWNEIGDLVGRYGVPLIFVYNIVQTNQNESLIMLSSDTFVNPTLFRPDYRQSYDDVVEEGFKEMARKRVARATTPAPFDIFLLTLAKKLLKYTNPGKPEEKVVEELNDMATFMRKMYAGGLMDGNILPLEDFPPTLGQLQNWTVSQFGDEIEMNWVEYFGKIFKMAGVEVSESTKLYHQGLEMIYGVLNLVRQTDPKIVKNFALLRVFLFQAPDSDYSTRKAFEDYYTAKGYKLYPRWEYCTRKILDVVDTATLSYAVTYGYQRYHYNINNIAQAAAMVQNIRDAFEEILATSDWLDDKSRDAALKKVNNMLILLAYPDFVEDRRKLDEFYKNLRICEWDNYGNARNMRAFKQAYQFTQLGALDRGFRLGSIIGHEITHGFDLNGKNYDQNGMQQSWWTQQTMDAFLARTECFKEQYSNYYIPEINATVNGSYCINENLADNGGVRESYRAFIKMLADQKITITGNYTAEQLFFIGYGTMWCSEESAYYLNVITNNKNGYPPNRFRVVGSLSNMEEFSAAFNCPVGNIPELDYLDTSADPCENFYQYTCGNFKNIHPRPDDEEVLDLITQTEEELVRIGNEILSSPKLPQDPEALKKAKSAYNTCVDVNYIDSLPAPELQLVDEFGGMPLISSDGIKKFSWSEIGEIVGKTGIHQMFSFTVKNFNPEDYVIIMSPDTWETPEMIRAKSRKTYDDVVEEGFKKKPSVKSSDPFDDFLWKIANNIMNWVEYVGNIFKWAGIEIDENQELYMIDFDSIYRILNLVHQTDADVVKNFVLLRTFMFLSPDTSAPNRQAFEEYYKSQGLRFYDRWEYCTRKMLDVVDSISLSFAVARHYKRYYFNNNKVHTSVNIIKSLKDSFRNIIATSDWVDKESRDAATEKVNNMVVSLAFPDFVEKKGRLDKFYQNVRICEWDNYGNSLRMRAFRQAYALTKLTDPDHWDYSPFEVNAYALRANNKICPNFDPFMIPISMLHDNILLGDNPVLDYSRLGTTIAHEMTHNFDSTGRTYNQSGFADRHWLSNGTIEALDERIQCLQDQYSSYYVPEIGKYVNGSTTLNENFADNGGIRKSFMSYQKHIRDKKIKNGSQKYTTEQLFFIGYATMWCSQESNEFLNNLVVHNSHAPSRVRILGTLSNFEEFSKAFSCPLGSNMNPEKKKLYASSLDGVTVSNQSCVKLIAEIHPRFDIVDHCTLLEKDLINIGTGNTNRMVYFSTLSCPDLPSKLDDLVALKKGKFASTSCFNV</sequence>
<evidence type="ECO:0000256" key="8">
    <source>
        <dbReference type="ARBA" id="ARBA00023049"/>
    </source>
</evidence>
<comment type="subcellular location">
    <subcellularLocation>
        <location evidence="2">Cell membrane</location>
        <topology evidence="2">Single-pass type II membrane protein</topology>
    </subcellularLocation>
</comment>
<dbReference type="Gene3D" id="1.10.1380.10">
    <property type="entry name" value="Neutral endopeptidase , domain2"/>
    <property type="match status" value="1"/>
</dbReference>
<evidence type="ECO:0000256" key="2">
    <source>
        <dbReference type="ARBA" id="ARBA00004401"/>
    </source>
</evidence>
<dbReference type="Proteomes" id="UP000292052">
    <property type="component" value="Unassembled WGS sequence"/>
</dbReference>
<dbReference type="Pfam" id="PF05649">
    <property type="entry name" value="Peptidase_M13_N"/>
    <property type="match status" value="3"/>
</dbReference>
<organism evidence="11 12">
    <name type="scientific">Asbolus verrucosus</name>
    <name type="common">Desert ironclad beetle</name>
    <dbReference type="NCBI Taxonomy" id="1661398"/>
    <lineage>
        <taxon>Eukaryota</taxon>
        <taxon>Metazoa</taxon>
        <taxon>Ecdysozoa</taxon>
        <taxon>Arthropoda</taxon>
        <taxon>Hexapoda</taxon>
        <taxon>Insecta</taxon>
        <taxon>Pterygota</taxon>
        <taxon>Neoptera</taxon>
        <taxon>Endopterygota</taxon>
        <taxon>Coleoptera</taxon>
        <taxon>Polyphaga</taxon>
        <taxon>Cucujiformia</taxon>
        <taxon>Tenebrionidae</taxon>
        <taxon>Pimeliinae</taxon>
        <taxon>Asbolus</taxon>
    </lineage>
</organism>
<dbReference type="PROSITE" id="PS51885">
    <property type="entry name" value="NEPRILYSIN"/>
    <property type="match status" value="2"/>
</dbReference>
<feature type="domain" description="Peptidase M13 N-terminal" evidence="10">
    <location>
        <begin position="5"/>
        <end position="423"/>
    </location>
</feature>